<evidence type="ECO:0000256" key="9">
    <source>
        <dbReference type="ARBA" id="ARBA00023140"/>
    </source>
</evidence>
<name>A0ABQ6JWH3_9MICO</name>
<reference evidence="22" key="1">
    <citation type="journal article" date="2019" name="Int. J. Syst. Evol. Microbiol.">
        <title>The Global Catalogue of Microorganisms (GCM) 10K type strain sequencing project: providing services to taxonomists for standard genome sequencing and annotation.</title>
        <authorList>
            <consortium name="The Broad Institute Genomics Platform"/>
            <consortium name="The Broad Institute Genome Sequencing Center for Infectious Disease"/>
            <person name="Wu L."/>
            <person name="Ma J."/>
        </authorList>
    </citation>
    <scope>NUCLEOTIDE SEQUENCE [LARGE SCALE GENOMIC DNA]</scope>
    <source>
        <strain evidence="22">NBRC 108755</strain>
    </source>
</reference>
<evidence type="ECO:0000256" key="16">
    <source>
        <dbReference type="ARBA" id="ARBA00048686"/>
    </source>
</evidence>
<evidence type="ECO:0000256" key="7">
    <source>
        <dbReference type="ARBA" id="ARBA00023002"/>
    </source>
</evidence>
<keyword evidence="9" id="KW-0576">Peroxisome</keyword>
<evidence type="ECO:0000256" key="5">
    <source>
        <dbReference type="ARBA" id="ARBA00022832"/>
    </source>
</evidence>
<dbReference type="Gene3D" id="3.40.50.720">
    <property type="entry name" value="NAD(P)-binding Rossmann-like Domain"/>
    <property type="match status" value="1"/>
</dbReference>
<comment type="catalytic activity">
    <reaction evidence="17">
        <text>(2E)-hexenoyl-CoA + NADPH + H(+) = hexanoyl-CoA + NADP(+)</text>
        <dbReference type="Rhea" id="RHEA:44956"/>
        <dbReference type="ChEBI" id="CHEBI:15378"/>
        <dbReference type="ChEBI" id="CHEBI:57783"/>
        <dbReference type="ChEBI" id="CHEBI:58349"/>
        <dbReference type="ChEBI" id="CHEBI:62077"/>
        <dbReference type="ChEBI" id="CHEBI:62620"/>
    </reaction>
    <physiologicalReaction direction="left-to-right" evidence="17">
        <dbReference type="Rhea" id="RHEA:44957"/>
    </physiologicalReaction>
</comment>
<keyword evidence="3" id="KW-0444">Lipid biosynthesis</keyword>
<evidence type="ECO:0000256" key="11">
    <source>
        <dbReference type="ARBA" id="ARBA00037124"/>
    </source>
</evidence>
<organism evidence="21 22">
    <name type="scientific">Homoserinibacter gongjuensis</name>
    <dbReference type="NCBI Taxonomy" id="1162968"/>
    <lineage>
        <taxon>Bacteria</taxon>
        <taxon>Bacillati</taxon>
        <taxon>Actinomycetota</taxon>
        <taxon>Actinomycetes</taxon>
        <taxon>Micrococcales</taxon>
        <taxon>Microbacteriaceae</taxon>
        <taxon>Homoserinibacter</taxon>
    </lineage>
</organism>
<dbReference type="InterPro" id="IPR036291">
    <property type="entry name" value="NAD(P)-bd_dom_sf"/>
</dbReference>
<dbReference type="SUPFAM" id="SSF51735">
    <property type="entry name" value="NAD(P)-binding Rossmann-fold domains"/>
    <property type="match status" value="1"/>
</dbReference>
<proteinExistence type="predicted"/>
<keyword evidence="8" id="KW-0443">Lipid metabolism</keyword>
<comment type="catalytic activity">
    <reaction evidence="20">
        <text>(2E)-octenoyl-CoA + NADPH + H(+) = octanoyl-CoA + NADP(+)</text>
        <dbReference type="Rhea" id="RHEA:44952"/>
        <dbReference type="ChEBI" id="CHEBI:15378"/>
        <dbReference type="ChEBI" id="CHEBI:57386"/>
        <dbReference type="ChEBI" id="CHEBI:57783"/>
        <dbReference type="ChEBI" id="CHEBI:58349"/>
        <dbReference type="ChEBI" id="CHEBI:62242"/>
    </reaction>
    <physiologicalReaction direction="left-to-right" evidence="20">
        <dbReference type="Rhea" id="RHEA:44953"/>
    </physiologicalReaction>
</comment>
<accession>A0ABQ6JWH3</accession>
<evidence type="ECO:0000256" key="8">
    <source>
        <dbReference type="ARBA" id="ARBA00023098"/>
    </source>
</evidence>
<comment type="subunit">
    <text evidence="12">Interacts with PEX5, probably required to target it into peroxisomes.</text>
</comment>
<comment type="caution">
    <text evidence="21">The sequence shown here is derived from an EMBL/GenBank/DDBJ whole genome shotgun (WGS) entry which is preliminary data.</text>
</comment>
<keyword evidence="22" id="KW-1185">Reference proteome</keyword>
<dbReference type="RefSeq" id="WP_348533832.1">
    <property type="nucleotide sequence ID" value="NZ_BSVA01000001.1"/>
</dbReference>
<comment type="catalytic activity">
    <reaction evidence="18">
        <text>a (2E)-enoyl-CoA + NADPH + H(+) = a 2,3-saturated acyl-CoA + NADP(+)</text>
        <dbReference type="Rhea" id="RHEA:33763"/>
        <dbReference type="ChEBI" id="CHEBI:15378"/>
        <dbReference type="ChEBI" id="CHEBI:57783"/>
        <dbReference type="ChEBI" id="CHEBI:58349"/>
        <dbReference type="ChEBI" id="CHEBI:58856"/>
        <dbReference type="ChEBI" id="CHEBI:65111"/>
        <dbReference type="EC" id="1.3.1.38"/>
    </reaction>
    <physiologicalReaction direction="left-to-right" evidence="18">
        <dbReference type="Rhea" id="RHEA:33764"/>
    </physiologicalReaction>
</comment>
<dbReference type="EC" id="1.3.1.38" evidence="13"/>
<dbReference type="PANTHER" id="PTHR24317:SF7">
    <property type="entry name" value="PEROXISOMAL TRANS-2-ENOYL-COA REDUCTASE"/>
    <property type="match status" value="1"/>
</dbReference>
<sequence length="44" mass="4543">MVAERTPLARVGRAEEVAAAIAFLASDDASYVSGQTLHINGGAR</sequence>
<dbReference type="InterPro" id="IPR002347">
    <property type="entry name" value="SDR_fam"/>
</dbReference>
<dbReference type="Proteomes" id="UP001157069">
    <property type="component" value="Unassembled WGS sequence"/>
</dbReference>
<evidence type="ECO:0000256" key="20">
    <source>
        <dbReference type="ARBA" id="ARBA00049559"/>
    </source>
</evidence>
<dbReference type="Pfam" id="PF13561">
    <property type="entry name" value="adh_short_C2"/>
    <property type="match status" value="1"/>
</dbReference>
<evidence type="ECO:0000256" key="13">
    <source>
        <dbReference type="ARBA" id="ARBA00038849"/>
    </source>
</evidence>
<comment type="catalytic activity">
    <reaction evidence="16">
        <text>(2E)-tetradecenoyl-CoA + NADPH + H(+) = tetradecanoyl-CoA + NADP(+)</text>
        <dbReference type="Rhea" id="RHEA:44968"/>
        <dbReference type="ChEBI" id="CHEBI:15378"/>
        <dbReference type="ChEBI" id="CHEBI:57385"/>
        <dbReference type="ChEBI" id="CHEBI:57783"/>
        <dbReference type="ChEBI" id="CHEBI:58349"/>
        <dbReference type="ChEBI" id="CHEBI:61405"/>
    </reaction>
    <physiologicalReaction direction="left-to-right" evidence="16">
        <dbReference type="Rhea" id="RHEA:44969"/>
    </physiologicalReaction>
</comment>
<keyword evidence="10" id="KW-0275">Fatty acid biosynthesis</keyword>
<comment type="catalytic activity">
    <reaction evidence="19">
        <text>(2E)-decenoyl-CoA + NADPH + H(+) = decanoyl-CoA + NADP(+)</text>
        <dbReference type="Rhea" id="RHEA:44960"/>
        <dbReference type="ChEBI" id="CHEBI:15378"/>
        <dbReference type="ChEBI" id="CHEBI:57783"/>
        <dbReference type="ChEBI" id="CHEBI:58349"/>
        <dbReference type="ChEBI" id="CHEBI:61406"/>
        <dbReference type="ChEBI" id="CHEBI:61430"/>
    </reaction>
    <physiologicalReaction direction="left-to-right" evidence="19">
        <dbReference type="Rhea" id="RHEA:44961"/>
    </physiologicalReaction>
</comment>
<comment type="subcellular location">
    <subcellularLocation>
        <location evidence="1">Peroxisome</location>
    </subcellularLocation>
</comment>
<evidence type="ECO:0000256" key="15">
    <source>
        <dbReference type="ARBA" id="ARBA00047570"/>
    </source>
</evidence>
<evidence type="ECO:0000256" key="14">
    <source>
        <dbReference type="ARBA" id="ARBA00041063"/>
    </source>
</evidence>
<dbReference type="PANTHER" id="PTHR24317">
    <property type="entry name" value="PEROXISOMAL TRANS-2-ENOYL-COA REDUCTASE"/>
    <property type="match status" value="1"/>
</dbReference>
<gene>
    <name evidence="21" type="ORF">GCM10025869_14950</name>
</gene>
<evidence type="ECO:0000256" key="2">
    <source>
        <dbReference type="ARBA" id="ARBA00005189"/>
    </source>
</evidence>
<comment type="catalytic activity">
    <reaction evidence="15">
        <text>(2E)-dodecenoyl-CoA + NADPH + H(+) = dodecanoyl-CoA + NADP(+)</text>
        <dbReference type="Rhea" id="RHEA:44964"/>
        <dbReference type="ChEBI" id="CHEBI:15378"/>
        <dbReference type="ChEBI" id="CHEBI:57330"/>
        <dbReference type="ChEBI" id="CHEBI:57375"/>
        <dbReference type="ChEBI" id="CHEBI:57783"/>
        <dbReference type="ChEBI" id="CHEBI:58349"/>
    </reaction>
    <physiologicalReaction direction="left-to-right" evidence="15">
        <dbReference type="Rhea" id="RHEA:44965"/>
    </physiologicalReaction>
</comment>
<keyword evidence="4" id="KW-0597">Phosphoprotein</keyword>
<keyword evidence="7" id="KW-0560">Oxidoreductase</keyword>
<keyword evidence="5" id="KW-0276">Fatty acid metabolism</keyword>
<evidence type="ECO:0000256" key="12">
    <source>
        <dbReference type="ARBA" id="ARBA00038622"/>
    </source>
</evidence>
<evidence type="ECO:0000313" key="21">
    <source>
        <dbReference type="EMBL" id="GMA90966.1"/>
    </source>
</evidence>
<evidence type="ECO:0000256" key="3">
    <source>
        <dbReference type="ARBA" id="ARBA00022516"/>
    </source>
</evidence>
<dbReference type="InterPro" id="IPR052388">
    <property type="entry name" value="Peroxisomal_t2-enoyl-CoA_red"/>
</dbReference>
<evidence type="ECO:0000256" key="19">
    <source>
        <dbReference type="ARBA" id="ARBA00049386"/>
    </source>
</evidence>
<evidence type="ECO:0000313" key="22">
    <source>
        <dbReference type="Proteomes" id="UP001157069"/>
    </source>
</evidence>
<keyword evidence="6" id="KW-0521">NADP</keyword>
<comment type="function">
    <text evidence="11">Participates in chain elongation of fatty acids. Catalyzes the reduction of trans-2-enoyl-CoAs of varying chain lengths from 6:1 to 16:1, having maximum activity with 10:1 CoA. Has no 2,4-dienoyl-CoA reductase activity.</text>
</comment>
<dbReference type="EMBL" id="BSVA01000001">
    <property type="protein sequence ID" value="GMA90966.1"/>
    <property type="molecule type" value="Genomic_DNA"/>
</dbReference>
<comment type="pathway">
    <text evidence="2">Lipid metabolism.</text>
</comment>
<evidence type="ECO:0000256" key="18">
    <source>
        <dbReference type="ARBA" id="ARBA00049251"/>
    </source>
</evidence>
<evidence type="ECO:0000256" key="1">
    <source>
        <dbReference type="ARBA" id="ARBA00004275"/>
    </source>
</evidence>
<evidence type="ECO:0000256" key="4">
    <source>
        <dbReference type="ARBA" id="ARBA00022553"/>
    </source>
</evidence>
<evidence type="ECO:0000256" key="17">
    <source>
        <dbReference type="ARBA" id="ARBA00049108"/>
    </source>
</evidence>
<protein>
    <recommendedName>
        <fullName evidence="14">Peroxisomal trans-2-enoyl-CoA reductase</fullName>
        <ecNumber evidence="13">1.3.1.38</ecNumber>
    </recommendedName>
</protein>
<evidence type="ECO:0000256" key="10">
    <source>
        <dbReference type="ARBA" id="ARBA00023160"/>
    </source>
</evidence>
<evidence type="ECO:0000256" key="6">
    <source>
        <dbReference type="ARBA" id="ARBA00022857"/>
    </source>
</evidence>